<evidence type="ECO:0000313" key="3">
    <source>
        <dbReference type="Proteomes" id="UP000001058"/>
    </source>
</evidence>
<dbReference type="OrthoDB" id="551102at2759"/>
<protein>
    <submittedName>
        <fullName evidence="2">Uncharacterized protein</fullName>
    </submittedName>
</protein>
<keyword evidence="3" id="KW-1185">Reference proteome</keyword>
<feature type="region of interest" description="Disordered" evidence="1">
    <location>
        <begin position="128"/>
        <end position="216"/>
    </location>
</feature>
<reference evidence="2 3" key="1">
    <citation type="journal article" date="2010" name="Science">
        <title>Genomic analysis of organismal complexity in the multicellular green alga Volvox carteri.</title>
        <authorList>
            <person name="Prochnik S.E."/>
            <person name="Umen J."/>
            <person name="Nedelcu A.M."/>
            <person name="Hallmann A."/>
            <person name="Miller S.M."/>
            <person name="Nishii I."/>
            <person name="Ferris P."/>
            <person name="Kuo A."/>
            <person name="Mitros T."/>
            <person name="Fritz-Laylin L.K."/>
            <person name="Hellsten U."/>
            <person name="Chapman J."/>
            <person name="Simakov O."/>
            <person name="Rensing S.A."/>
            <person name="Terry A."/>
            <person name="Pangilinan J."/>
            <person name="Kapitonov V."/>
            <person name="Jurka J."/>
            <person name="Salamov A."/>
            <person name="Shapiro H."/>
            <person name="Schmutz J."/>
            <person name="Grimwood J."/>
            <person name="Lindquist E."/>
            <person name="Lucas S."/>
            <person name="Grigoriev I.V."/>
            <person name="Schmitt R."/>
            <person name="Kirk D."/>
            <person name="Rokhsar D.S."/>
        </authorList>
    </citation>
    <scope>NUCLEOTIDE SEQUENCE [LARGE SCALE GENOMIC DNA]</scope>
    <source>
        <strain evidence="3">f. Nagariensis / Eve</strain>
    </source>
</reference>
<feature type="compositionally biased region" description="Polar residues" evidence="1">
    <location>
        <begin position="245"/>
        <end position="262"/>
    </location>
</feature>
<evidence type="ECO:0000256" key="1">
    <source>
        <dbReference type="SAM" id="MobiDB-lite"/>
    </source>
</evidence>
<dbReference type="GeneID" id="9615260"/>
<dbReference type="Proteomes" id="UP000001058">
    <property type="component" value="Unassembled WGS sequence"/>
</dbReference>
<accession>D8TXE3</accession>
<name>D8TXE3_VOLCA</name>
<feature type="region of interest" description="Disordered" evidence="1">
    <location>
        <begin position="229"/>
        <end position="265"/>
    </location>
</feature>
<organism evidence="3">
    <name type="scientific">Volvox carteri f. nagariensis</name>
    <dbReference type="NCBI Taxonomy" id="3068"/>
    <lineage>
        <taxon>Eukaryota</taxon>
        <taxon>Viridiplantae</taxon>
        <taxon>Chlorophyta</taxon>
        <taxon>core chlorophytes</taxon>
        <taxon>Chlorophyceae</taxon>
        <taxon>CS clade</taxon>
        <taxon>Chlamydomonadales</taxon>
        <taxon>Volvocaceae</taxon>
        <taxon>Volvox</taxon>
    </lineage>
</organism>
<dbReference type="AlphaFoldDB" id="D8TXE3"/>
<dbReference type="InParanoid" id="D8TXE3"/>
<dbReference type="RefSeq" id="XP_002951000.1">
    <property type="nucleotide sequence ID" value="XM_002950954.1"/>
</dbReference>
<feature type="compositionally biased region" description="Low complexity" evidence="1">
    <location>
        <begin position="229"/>
        <end position="244"/>
    </location>
</feature>
<proteinExistence type="predicted"/>
<sequence>MALFGGLFRTSGKRAPRRGADESDSQSDASEQTALPRRQTIRDFFTQTQSPGAKKPSETKAWNVPPAPNQAGAASAVPKNLTMAPEPVSRQRVIPGWTDTVKVPTGVSNLQQQRALVAELRAKEKMTLANRATAGTSTGGSRKAVVGTDQTAKAQEALTDTDDASGAGAYADVQPGDTAVGIKDISERATPTTLKKQQQWQEEQRQEEQQQEQQHQRLLHHNLSFGSEAQSSGLLQSASSLTASPGSAVSTSPTTPGLQTEAQEADPAVDYDLLYKDVDEAYVVLDKQTGGFARVEDLYGPDPEYAGFQDEEGNVAYYVVVRKSMQLALQQKALQKQQQQQQAPVQPGPLWVLHDAPSAEEKAAVEAPSYGAVWGGKGDVVAVGGGLESGAAGVTSQGEVDQDDDFEDLLSLCLA</sequence>
<dbReference type="KEGG" id="vcn:VOLCADRAFT_91561"/>
<feature type="region of interest" description="Disordered" evidence="1">
    <location>
        <begin position="1"/>
        <end position="78"/>
    </location>
</feature>
<evidence type="ECO:0000313" key="2">
    <source>
        <dbReference type="EMBL" id="EFJ47894.1"/>
    </source>
</evidence>
<dbReference type="EMBL" id="GL378342">
    <property type="protein sequence ID" value="EFJ47894.1"/>
    <property type="molecule type" value="Genomic_DNA"/>
</dbReference>
<gene>
    <name evidence="2" type="ORF">VOLCADRAFT_91561</name>
</gene>